<reference evidence="13 14" key="1">
    <citation type="submission" date="2015-09" db="EMBL/GenBank/DDBJ databases">
        <title>Draft genome of the parasitic nematode Teladorsagia circumcincta isolate WARC Sus (inbred).</title>
        <authorList>
            <person name="Mitreva M."/>
        </authorList>
    </citation>
    <scope>NUCLEOTIDE SEQUENCE [LARGE SCALE GENOMIC DNA]</scope>
    <source>
        <strain evidence="13 14">S</strain>
    </source>
</reference>
<dbReference type="Pfam" id="PF02628">
    <property type="entry name" value="COX15-CtaA"/>
    <property type="match status" value="1"/>
</dbReference>
<dbReference type="GO" id="GO:0120547">
    <property type="term" value="F:heme A synthase activity"/>
    <property type="evidence" value="ECO:0007669"/>
    <property type="project" value="UniProtKB-EC"/>
</dbReference>
<dbReference type="Proteomes" id="UP000230423">
    <property type="component" value="Unassembled WGS sequence"/>
</dbReference>
<evidence type="ECO:0000256" key="11">
    <source>
        <dbReference type="ARBA" id="ARBA00048044"/>
    </source>
</evidence>
<keyword evidence="8" id="KW-0350">Heme biosynthesis</keyword>
<keyword evidence="3 12" id="KW-0812">Transmembrane</keyword>
<protein>
    <submittedName>
        <fullName evidence="13">Uncharacterized protein</fullName>
    </submittedName>
</protein>
<proteinExistence type="predicted"/>
<accession>A0A2G9UUL4</accession>
<evidence type="ECO:0000256" key="2">
    <source>
        <dbReference type="ARBA" id="ARBA00004141"/>
    </source>
</evidence>
<evidence type="ECO:0000256" key="4">
    <source>
        <dbReference type="ARBA" id="ARBA00022723"/>
    </source>
</evidence>
<evidence type="ECO:0000256" key="3">
    <source>
        <dbReference type="ARBA" id="ARBA00022692"/>
    </source>
</evidence>
<dbReference type="PANTHER" id="PTHR23289">
    <property type="entry name" value="CYTOCHROME C OXIDASE ASSEMBLY PROTEIN COX15"/>
    <property type="match status" value="1"/>
</dbReference>
<name>A0A2G9UUL4_TELCI</name>
<keyword evidence="5 12" id="KW-1133">Transmembrane helix</keyword>
<feature type="transmembrane region" description="Helical" evidence="12">
    <location>
        <begin position="71"/>
        <end position="92"/>
    </location>
</feature>
<evidence type="ECO:0000256" key="12">
    <source>
        <dbReference type="SAM" id="Phobius"/>
    </source>
</evidence>
<dbReference type="GO" id="GO:0005743">
    <property type="term" value="C:mitochondrial inner membrane"/>
    <property type="evidence" value="ECO:0007669"/>
    <property type="project" value="TreeGrafter"/>
</dbReference>
<dbReference type="GO" id="GO:0046872">
    <property type="term" value="F:metal ion binding"/>
    <property type="evidence" value="ECO:0007669"/>
    <property type="project" value="UniProtKB-KW"/>
</dbReference>
<comment type="pathway">
    <text evidence="10">Porphyrin-containing compound metabolism; heme A biosynthesis; heme A from heme O: step 1/1.</text>
</comment>
<evidence type="ECO:0000256" key="8">
    <source>
        <dbReference type="ARBA" id="ARBA00023133"/>
    </source>
</evidence>
<dbReference type="GO" id="GO:0016653">
    <property type="term" value="F:oxidoreductase activity, acting on NAD(P)H, heme protein as acceptor"/>
    <property type="evidence" value="ECO:0007669"/>
    <property type="project" value="TreeGrafter"/>
</dbReference>
<sequence>MVKSGLDPSNNSDTNVPRVSQYRLATHLTMAFLLYSLFLYNGISHFVTPQVQLTNLPKFGMLRGLSHSAKALVFITAFMGAFVAGLDAGLVYNSWPKFAESWIPENMLARSPLWKNFFENDVTTQFIHRNLVSD</sequence>
<comment type="subcellular location">
    <subcellularLocation>
        <location evidence="2">Membrane</location>
        <topology evidence="2">Multi-pass membrane protein</topology>
    </subcellularLocation>
</comment>
<dbReference type="PANTHER" id="PTHR23289:SF2">
    <property type="entry name" value="CYTOCHROME C OXIDASE ASSEMBLY PROTEIN COX15 HOMOLOG"/>
    <property type="match status" value="1"/>
</dbReference>
<keyword evidence="4" id="KW-0479">Metal-binding</keyword>
<evidence type="ECO:0000256" key="6">
    <source>
        <dbReference type="ARBA" id="ARBA00023002"/>
    </source>
</evidence>
<comment type="cofactor">
    <cofactor evidence="1">
        <name>heme b</name>
        <dbReference type="ChEBI" id="CHEBI:60344"/>
    </cofactor>
</comment>
<keyword evidence="7" id="KW-0408">Iron</keyword>
<evidence type="ECO:0000256" key="10">
    <source>
        <dbReference type="ARBA" id="ARBA00044501"/>
    </source>
</evidence>
<evidence type="ECO:0000313" key="13">
    <source>
        <dbReference type="EMBL" id="PIO73210.1"/>
    </source>
</evidence>
<evidence type="ECO:0000256" key="7">
    <source>
        <dbReference type="ARBA" id="ARBA00023004"/>
    </source>
</evidence>
<keyword evidence="9 12" id="KW-0472">Membrane</keyword>
<dbReference type="EMBL" id="KZ345497">
    <property type="protein sequence ID" value="PIO73210.1"/>
    <property type="molecule type" value="Genomic_DNA"/>
</dbReference>
<evidence type="ECO:0000256" key="1">
    <source>
        <dbReference type="ARBA" id="ARBA00001970"/>
    </source>
</evidence>
<dbReference type="InterPro" id="IPR003780">
    <property type="entry name" value="COX15/CtaA_fam"/>
</dbReference>
<evidence type="ECO:0000313" key="14">
    <source>
        <dbReference type="Proteomes" id="UP000230423"/>
    </source>
</evidence>
<dbReference type="InterPro" id="IPR023754">
    <property type="entry name" value="HemeA_Synthase_type2"/>
</dbReference>
<evidence type="ECO:0000256" key="5">
    <source>
        <dbReference type="ARBA" id="ARBA00022989"/>
    </source>
</evidence>
<keyword evidence="14" id="KW-1185">Reference proteome</keyword>
<gene>
    <name evidence="13" type="ORF">TELCIR_04825</name>
</gene>
<organism evidence="13 14">
    <name type="scientific">Teladorsagia circumcincta</name>
    <name type="common">Brown stomach worm</name>
    <name type="synonym">Ostertagia circumcincta</name>
    <dbReference type="NCBI Taxonomy" id="45464"/>
    <lineage>
        <taxon>Eukaryota</taxon>
        <taxon>Metazoa</taxon>
        <taxon>Ecdysozoa</taxon>
        <taxon>Nematoda</taxon>
        <taxon>Chromadorea</taxon>
        <taxon>Rhabditida</taxon>
        <taxon>Rhabditina</taxon>
        <taxon>Rhabditomorpha</taxon>
        <taxon>Strongyloidea</taxon>
        <taxon>Trichostrongylidae</taxon>
        <taxon>Teladorsagia</taxon>
    </lineage>
</organism>
<dbReference type="OrthoDB" id="1726137at2759"/>
<keyword evidence="6" id="KW-0560">Oxidoreductase</keyword>
<dbReference type="GO" id="GO:0006784">
    <property type="term" value="P:heme A biosynthetic process"/>
    <property type="evidence" value="ECO:0007669"/>
    <property type="project" value="InterPro"/>
</dbReference>
<comment type="catalytic activity">
    <reaction evidence="11">
        <text>Fe(II)-heme o + 2 A + H2O = Fe(II)-heme a + 2 AH2</text>
        <dbReference type="Rhea" id="RHEA:63388"/>
        <dbReference type="ChEBI" id="CHEBI:13193"/>
        <dbReference type="ChEBI" id="CHEBI:15377"/>
        <dbReference type="ChEBI" id="CHEBI:17499"/>
        <dbReference type="ChEBI" id="CHEBI:60530"/>
        <dbReference type="ChEBI" id="CHEBI:61715"/>
        <dbReference type="EC" id="1.17.99.9"/>
    </reaction>
    <physiologicalReaction direction="left-to-right" evidence="11">
        <dbReference type="Rhea" id="RHEA:63389"/>
    </physiologicalReaction>
</comment>
<evidence type="ECO:0000256" key="9">
    <source>
        <dbReference type="ARBA" id="ARBA00023136"/>
    </source>
</evidence>
<dbReference type="AlphaFoldDB" id="A0A2G9UUL4"/>